<dbReference type="RefSeq" id="XP_001797643.1">
    <property type="nucleotide sequence ID" value="XM_001797591.1"/>
</dbReference>
<gene>
    <name evidence="2" type="ORF">SNOG_07302</name>
</gene>
<dbReference type="GeneID" id="5974536"/>
<dbReference type="InParanoid" id="Q0ULR2"/>
<dbReference type="HOGENOM" id="CLU_3014939_0_0_1"/>
<dbReference type="Proteomes" id="UP000001055">
    <property type="component" value="Unassembled WGS sequence"/>
</dbReference>
<evidence type="ECO:0000256" key="1">
    <source>
        <dbReference type="SAM" id="MobiDB-lite"/>
    </source>
</evidence>
<name>Q0ULR2_PHANO</name>
<organism evidence="2 3">
    <name type="scientific">Phaeosphaeria nodorum (strain SN15 / ATCC MYA-4574 / FGSC 10173)</name>
    <name type="common">Glume blotch fungus</name>
    <name type="synonym">Parastagonospora nodorum</name>
    <dbReference type="NCBI Taxonomy" id="321614"/>
    <lineage>
        <taxon>Eukaryota</taxon>
        <taxon>Fungi</taxon>
        <taxon>Dikarya</taxon>
        <taxon>Ascomycota</taxon>
        <taxon>Pezizomycotina</taxon>
        <taxon>Dothideomycetes</taxon>
        <taxon>Pleosporomycetidae</taxon>
        <taxon>Pleosporales</taxon>
        <taxon>Pleosporineae</taxon>
        <taxon>Phaeosphaeriaceae</taxon>
        <taxon>Parastagonospora</taxon>
    </lineage>
</organism>
<feature type="region of interest" description="Disordered" evidence="1">
    <location>
        <begin position="1"/>
        <end position="22"/>
    </location>
</feature>
<proteinExistence type="predicted"/>
<dbReference type="EMBL" id="CH445335">
    <property type="protein sequence ID" value="EAT84768.1"/>
    <property type="molecule type" value="Genomic_DNA"/>
</dbReference>
<reference evidence="3" key="1">
    <citation type="journal article" date="2007" name="Plant Cell">
        <title>Dothideomycete-plant interactions illuminated by genome sequencing and EST analysis of the wheat pathogen Stagonospora nodorum.</title>
        <authorList>
            <person name="Hane J.K."/>
            <person name="Lowe R.G."/>
            <person name="Solomon P.S."/>
            <person name="Tan K.C."/>
            <person name="Schoch C.L."/>
            <person name="Spatafora J.W."/>
            <person name="Crous P.W."/>
            <person name="Kodira C."/>
            <person name="Birren B.W."/>
            <person name="Galagan J.E."/>
            <person name="Torriani S.F."/>
            <person name="McDonald B.A."/>
            <person name="Oliver R.P."/>
        </authorList>
    </citation>
    <scope>NUCLEOTIDE SEQUENCE [LARGE SCALE GENOMIC DNA]</scope>
    <source>
        <strain evidence="3">SN15 / ATCC MYA-4574 / FGSC 10173</strain>
    </source>
</reference>
<evidence type="ECO:0000313" key="3">
    <source>
        <dbReference type="Proteomes" id="UP000001055"/>
    </source>
</evidence>
<evidence type="ECO:0000313" key="2">
    <source>
        <dbReference type="EMBL" id="EAT84768.1"/>
    </source>
</evidence>
<sequence>MEAGMRNAVTPSSDESSAPVIYSPGQKILPRHHFDLLRNTSSPTSITRMRKKQVAE</sequence>
<protein>
    <submittedName>
        <fullName evidence="2">Uncharacterized protein</fullName>
    </submittedName>
</protein>
<accession>Q0ULR2</accession>
<dbReference type="AlphaFoldDB" id="Q0ULR2"/>
<dbReference type="KEGG" id="pno:SNOG_07302"/>